<dbReference type="EMBL" id="KN826068">
    <property type="protein sequence ID" value="KIK80233.1"/>
    <property type="molecule type" value="Genomic_DNA"/>
</dbReference>
<protein>
    <submittedName>
        <fullName evidence="1">Uncharacterized protein</fullName>
    </submittedName>
</protein>
<dbReference type="Proteomes" id="UP000054538">
    <property type="component" value="Unassembled WGS sequence"/>
</dbReference>
<dbReference type="STRING" id="930991.A0A0D0CXD5"/>
<evidence type="ECO:0000313" key="1">
    <source>
        <dbReference type="EMBL" id="KIK80233.1"/>
    </source>
</evidence>
<keyword evidence="2" id="KW-1185">Reference proteome</keyword>
<dbReference type="OrthoDB" id="3255845at2759"/>
<reference evidence="1 2" key="1">
    <citation type="submission" date="2014-04" db="EMBL/GenBank/DDBJ databases">
        <authorList>
            <consortium name="DOE Joint Genome Institute"/>
            <person name="Kuo A."/>
            <person name="Kohler A."/>
            <person name="Jargeat P."/>
            <person name="Nagy L.G."/>
            <person name="Floudas D."/>
            <person name="Copeland A."/>
            <person name="Barry K.W."/>
            <person name="Cichocki N."/>
            <person name="Veneault-Fourrey C."/>
            <person name="LaButti K."/>
            <person name="Lindquist E.A."/>
            <person name="Lipzen A."/>
            <person name="Lundell T."/>
            <person name="Morin E."/>
            <person name="Murat C."/>
            <person name="Sun H."/>
            <person name="Tunlid A."/>
            <person name="Henrissat B."/>
            <person name="Grigoriev I.V."/>
            <person name="Hibbett D.S."/>
            <person name="Martin F."/>
            <person name="Nordberg H.P."/>
            <person name="Cantor M.N."/>
            <person name="Hua S.X."/>
        </authorList>
    </citation>
    <scope>NUCLEOTIDE SEQUENCE [LARGE SCALE GENOMIC DNA]</scope>
    <source>
        <strain evidence="1 2">Ve08.2h10</strain>
    </source>
</reference>
<evidence type="ECO:0000313" key="2">
    <source>
        <dbReference type="Proteomes" id="UP000054538"/>
    </source>
</evidence>
<accession>A0A0D0CXD5</accession>
<name>A0A0D0CXD5_9AGAM</name>
<sequence length="340" mass="38159">MQQPQSQPHSNGGALCSTPEDKTIEILAFMRACYRHFFLHQFLDTLFTSQHSMLKHSANIFMMGGGALHLMDIWWTKCKHDAGFQDWVVGCGASVCAKECSWLSDRASEGPHYEDAQFLHVSPKDLMISMVESFWMRDLTDCYEHTTPHLQAFLRTVIGKESDGEEEASSGRNMDDVSCSTITSMILNQHSHLLNYHPTMNTLVLWDNQVPKRVVQLLNRVGWCASHTSQGCCVFHLGQDAVRVARIVACDPSKLKLLQYDNFNWTARAWEVSATHGAAQHDQVLVTLIALHRSDTLAPGAPPVQHLASIKHFEASAGGRHRLSPNKALKSILPSWEDQK</sequence>
<dbReference type="HOGENOM" id="CLU_812732_0_0_1"/>
<dbReference type="InParanoid" id="A0A0D0CXD5"/>
<gene>
    <name evidence="1" type="ORF">PAXRUDRAFT_833656</name>
</gene>
<feature type="non-terminal residue" evidence="1">
    <location>
        <position position="340"/>
    </location>
</feature>
<proteinExistence type="predicted"/>
<reference evidence="2" key="2">
    <citation type="submission" date="2015-01" db="EMBL/GenBank/DDBJ databases">
        <title>Evolutionary Origins and Diversification of the Mycorrhizal Mutualists.</title>
        <authorList>
            <consortium name="DOE Joint Genome Institute"/>
            <consortium name="Mycorrhizal Genomics Consortium"/>
            <person name="Kohler A."/>
            <person name="Kuo A."/>
            <person name="Nagy L.G."/>
            <person name="Floudas D."/>
            <person name="Copeland A."/>
            <person name="Barry K.W."/>
            <person name="Cichocki N."/>
            <person name="Veneault-Fourrey C."/>
            <person name="LaButti K."/>
            <person name="Lindquist E.A."/>
            <person name="Lipzen A."/>
            <person name="Lundell T."/>
            <person name="Morin E."/>
            <person name="Murat C."/>
            <person name="Riley R."/>
            <person name="Ohm R."/>
            <person name="Sun H."/>
            <person name="Tunlid A."/>
            <person name="Henrissat B."/>
            <person name="Grigoriev I.V."/>
            <person name="Hibbett D.S."/>
            <person name="Martin F."/>
        </authorList>
    </citation>
    <scope>NUCLEOTIDE SEQUENCE [LARGE SCALE GENOMIC DNA]</scope>
    <source>
        <strain evidence="2">Ve08.2h10</strain>
    </source>
</reference>
<dbReference type="AlphaFoldDB" id="A0A0D0CXD5"/>
<organism evidence="1 2">
    <name type="scientific">Paxillus rubicundulus Ve08.2h10</name>
    <dbReference type="NCBI Taxonomy" id="930991"/>
    <lineage>
        <taxon>Eukaryota</taxon>
        <taxon>Fungi</taxon>
        <taxon>Dikarya</taxon>
        <taxon>Basidiomycota</taxon>
        <taxon>Agaricomycotina</taxon>
        <taxon>Agaricomycetes</taxon>
        <taxon>Agaricomycetidae</taxon>
        <taxon>Boletales</taxon>
        <taxon>Paxilineae</taxon>
        <taxon>Paxillaceae</taxon>
        <taxon>Paxillus</taxon>
    </lineage>
</organism>